<reference evidence="3" key="1">
    <citation type="submission" date="2025-08" db="UniProtKB">
        <authorList>
            <consortium name="RefSeq"/>
        </authorList>
    </citation>
    <scope>IDENTIFICATION</scope>
</reference>
<evidence type="ECO:0000313" key="2">
    <source>
        <dbReference type="Proteomes" id="UP000079169"/>
    </source>
</evidence>
<evidence type="ECO:0000256" key="1">
    <source>
        <dbReference type="SAM" id="MobiDB-lite"/>
    </source>
</evidence>
<dbReference type="GeneID" id="103519708"/>
<name>A0A3Q0JES3_DIACI</name>
<protein>
    <submittedName>
        <fullName evidence="3">Flocculation protein FLO11</fullName>
    </submittedName>
</protein>
<feature type="compositionally biased region" description="Low complexity" evidence="1">
    <location>
        <begin position="179"/>
        <end position="192"/>
    </location>
</feature>
<evidence type="ECO:0000313" key="3">
    <source>
        <dbReference type="RefSeq" id="XP_026686909.1"/>
    </source>
</evidence>
<keyword evidence="2" id="KW-1185">Reference proteome</keyword>
<sequence length="389" mass="41143">VKEELVLVNTLKNFRIPKKDRAKRNLLENYRAALSKQLPSTVHRINLNKPKASETPKENAAVQVSIPDPESEVRDPAVTETKVEIVEEEIVTEPFLDQVVYSTGDLSNGFVKEEICETSSAPSSHATVISSNLPVPSPPVVHPTTSGGAQDKKKDLYSIIHTINANKSQSEMRSAQLTPSPRLPSDSSPSSSQNCNSAPHSNSRGSSPNPSHQYNRASPALSRGGSPNNVQRGGSPNNVMSRGGSLNNVQRGGSPNNAQNRAESPNSGLGDSQKSGHNASQLVSVKEESEFGAADFAGPSSNRYGAAGSIGPAAAKDDRSEEGGIKEEVKSEPCDDPPAPDLMNERLHPGVSQLIAAAQSISQPSPSLSSPPSLLPIVPTPPPSKFLNL</sequence>
<feature type="compositionally biased region" description="Polar residues" evidence="1">
    <location>
        <begin position="164"/>
        <end position="178"/>
    </location>
</feature>
<gene>
    <name evidence="3" type="primary">LOC103519708</name>
</gene>
<dbReference type="Proteomes" id="UP000079169">
    <property type="component" value="Unplaced"/>
</dbReference>
<dbReference type="RefSeq" id="XP_026686909.1">
    <property type="nucleotide sequence ID" value="XM_026831108.1"/>
</dbReference>
<feature type="non-terminal residue" evidence="3">
    <location>
        <position position="1"/>
    </location>
</feature>
<feature type="compositionally biased region" description="Low complexity" evidence="1">
    <location>
        <begin position="359"/>
        <end position="377"/>
    </location>
</feature>
<dbReference type="PaxDb" id="121845-A0A3Q0JES3"/>
<feature type="region of interest" description="Disordered" evidence="1">
    <location>
        <begin position="126"/>
        <end position="152"/>
    </location>
</feature>
<dbReference type="KEGG" id="dci:103519708"/>
<feature type="compositionally biased region" description="Polar residues" evidence="1">
    <location>
        <begin position="225"/>
        <end position="283"/>
    </location>
</feature>
<accession>A0A3Q0JES3</accession>
<feature type="compositionally biased region" description="Pro residues" evidence="1">
    <location>
        <begin position="378"/>
        <end position="389"/>
    </location>
</feature>
<feature type="region of interest" description="Disordered" evidence="1">
    <location>
        <begin position="164"/>
        <end position="342"/>
    </location>
</feature>
<feature type="region of interest" description="Disordered" evidence="1">
    <location>
        <begin position="359"/>
        <end position="389"/>
    </location>
</feature>
<organism evidence="2 3">
    <name type="scientific">Diaphorina citri</name>
    <name type="common">Asian citrus psyllid</name>
    <dbReference type="NCBI Taxonomy" id="121845"/>
    <lineage>
        <taxon>Eukaryota</taxon>
        <taxon>Metazoa</taxon>
        <taxon>Ecdysozoa</taxon>
        <taxon>Arthropoda</taxon>
        <taxon>Hexapoda</taxon>
        <taxon>Insecta</taxon>
        <taxon>Pterygota</taxon>
        <taxon>Neoptera</taxon>
        <taxon>Paraneoptera</taxon>
        <taxon>Hemiptera</taxon>
        <taxon>Sternorrhyncha</taxon>
        <taxon>Psylloidea</taxon>
        <taxon>Psyllidae</taxon>
        <taxon>Diaphorininae</taxon>
        <taxon>Diaphorina</taxon>
    </lineage>
</organism>
<feature type="compositionally biased region" description="Polar residues" evidence="1">
    <location>
        <begin position="193"/>
        <end position="216"/>
    </location>
</feature>
<dbReference type="AlphaFoldDB" id="A0A3Q0JES3"/>
<proteinExistence type="predicted"/>
<feature type="compositionally biased region" description="Basic and acidic residues" evidence="1">
    <location>
        <begin position="315"/>
        <end position="333"/>
    </location>
</feature>